<dbReference type="AlphaFoldDB" id="A0A2N5ADQ8"/>
<gene>
    <name evidence="1" type="ORF">CWM98_18665</name>
</gene>
<protein>
    <submittedName>
        <fullName evidence="1">Uncharacterized protein</fullName>
    </submittedName>
</protein>
<name>A0A2N5ADQ8_KLEVA</name>
<comment type="caution">
    <text evidence="1">The sequence shown here is derived from an EMBL/GenBank/DDBJ whole genome shotgun (WGS) entry which is preliminary data.</text>
</comment>
<accession>A0A2N5ADQ8</accession>
<evidence type="ECO:0000313" key="2">
    <source>
        <dbReference type="Proteomes" id="UP000234473"/>
    </source>
</evidence>
<reference evidence="1 2" key="2">
    <citation type="submission" date="2018-01" db="EMBL/GenBank/DDBJ databases">
        <title>Genomic study of Klebsiella pneumoniae.</title>
        <authorList>
            <person name="Yang Y."/>
            <person name="Bicalho R."/>
        </authorList>
    </citation>
    <scope>NUCLEOTIDE SEQUENCE [LARGE SCALE GENOMIC DNA]</scope>
    <source>
        <strain evidence="1 2">A5</strain>
    </source>
</reference>
<dbReference type="EMBL" id="PICB01001039">
    <property type="protein sequence ID" value="PLP43408.1"/>
    <property type="molecule type" value="Genomic_DNA"/>
</dbReference>
<dbReference type="Proteomes" id="UP000234473">
    <property type="component" value="Unassembled WGS sequence"/>
</dbReference>
<feature type="non-terminal residue" evidence="1">
    <location>
        <position position="1"/>
    </location>
</feature>
<sequence length="112" mass="12382">NSASTDMEIRTTPAGKTDTTVEKLQGMRYLPDVYSLSHVALPFPLSDSLYGRYPHPLNQYGISLGTFAARGERSVLVVGLDSLMRQSSNPFFPYMIKRIDEGIDTRPALSGK</sequence>
<organism evidence="1 2">
    <name type="scientific">Klebsiella variicola</name>
    <dbReference type="NCBI Taxonomy" id="244366"/>
    <lineage>
        <taxon>Bacteria</taxon>
        <taxon>Pseudomonadati</taxon>
        <taxon>Pseudomonadota</taxon>
        <taxon>Gammaproteobacteria</taxon>
        <taxon>Enterobacterales</taxon>
        <taxon>Enterobacteriaceae</taxon>
        <taxon>Klebsiella/Raoultella group</taxon>
        <taxon>Klebsiella</taxon>
        <taxon>Klebsiella pneumoniae complex</taxon>
    </lineage>
</organism>
<proteinExistence type="predicted"/>
<evidence type="ECO:0000313" key="1">
    <source>
        <dbReference type="EMBL" id="PLP43408.1"/>
    </source>
</evidence>
<reference evidence="1 2" key="1">
    <citation type="submission" date="2017-11" db="EMBL/GenBank/DDBJ databases">
        <authorList>
            <person name="Han C.G."/>
        </authorList>
    </citation>
    <scope>NUCLEOTIDE SEQUENCE [LARGE SCALE GENOMIC DNA]</scope>
    <source>
        <strain evidence="1 2">A5</strain>
    </source>
</reference>